<sequence>LILLRFSTPSCLPGPTVNCCGPSWSRMEASCLELALEGERLCKVGDYRAGVSFFEAAIQVGTEDLQVLSAIYSQLGNAYFHLHDYGKALEFHHHDLTLTRTVGDLMGEAKASGNLGNTLKVLGRFDEAVICCQRHLDISRDIGDKMGQARALYNFGNVYHAKGKSICWSGAEPGDFPEEVMTALRQAAEYYEANLAIVKELGDRAAQGRTYGNLGNTHYLLGNFRCAVASHEQRLLIAKEFGDRSAERRAYCNLGNAYIFLGEFEVASEHYKRTLQLARQLKDRAVEAQACYSLGNTYTLLQDYERAIDYHLKHLIIAQDLNDRIGEGRACWSLGNAHTALGNHDQAMHFAEKHLEISKETGDRSGELTARMNVSDLQTVLGLSYSTNSSTLSDAKETDLPLNGTPTQQTCRPLLHRQATGSSRIPSLGFTSSSVLFCAAQRPSPEALGDEGFFDLLSRFQSNRMDDQRCSIQDPGSRLSLSSGPDAPPSRGSSSGSESAAGASAGRRTSEPAAAAAAAVGGANLPGLRLHQQKGSQAVLSHLMANGDNAEPDDNFFDMLVKCQGSRLDDQRCAPPPPPARGPTVPDEDFFSLIMRSQAKRMDEQRVTLPPGGAAARPGAPH</sequence>
<dbReference type="SUPFAM" id="SSF48452">
    <property type="entry name" value="TPR-like"/>
    <property type="match status" value="2"/>
</dbReference>
<dbReference type="SMART" id="SM00390">
    <property type="entry name" value="GoLoco"/>
    <property type="match status" value="3"/>
</dbReference>
<name>A0A8C4ZJV5_GADMO</name>
<feature type="compositionally biased region" description="Low complexity" evidence="11">
    <location>
        <begin position="482"/>
        <end position="510"/>
    </location>
</feature>
<organism evidence="12 13">
    <name type="scientific">Gadus morhua</name>
    <name type="common">Atlantic cod</name>
    <dbReference type="NCBI Taxonomy" id="8049"/>
    <lineage>
        <taxon>Eukaryota</taxon>
        <taxon>Metazoa</taxon>
        <taxon>Chordata</taxon>
        <taxon>Craniata</taxon>
        <taxon>Vertebrata</taxon>
        <taxon>Euteleostomi</taxon>
        <taxon>Actinopterygii</taxon>
        <taxon>Neopterygii</taxon>
        <taxon>Teleostei</taxon>
        <taxon>Neoteleostei</taxon>
        <taxon>Acanthomorphata</taxon>
        <taxon>Zeiogadaria</taxon>
        <taxon>Gadariae</taxon>
        <taxon>Gadiformes</taxon>
        <taxon>Gadoidei</taxon>
        <taxon>Gadidae</taxon>
        <taxon>Gadus</taxon>
    </lineage>
</organism>
<keyword evidence="4" id="KW-1003">Cell membrane</keyword>
<dbReference type="SMART" id="SM00028">
    <property type="entry name" value="TPR"/>
    <property type="match status" value="6"/>
</dbReference>
<evidence type="ECO:0000256" key="2">
    <source>
        <dbReference type="ARBA" id="ARBA00004496"/>
    </source>
</evidence>
<reference evidence="12" key="2">
    <citation type="submission" date="2025-09" db="UniProtKB">
        <authorList>
            <consortium name="Ensembl"/>
        </authorList>
    </citation>
    <scope>IDENTIFICATION</scope>
</reference>
<dbReference type="GO" id="GO:0005886">
    <property type="term" value="C:plasma membrane"/>
    <property type="evidence" value="ECO:0007669"/>
    <property type="project" value="UniProtKB-SubCell"/>
</dbReference>
<accession>A0A8C4ZJV5</accession>
<protein>
    <recommendedName>
        <fullName evidence="14">G protein signaling modulator 2</fullName>
    </recommendedName>
</protein>
<dbReference type="GO" id="GO:0005092">
    <property type="term" value="F:GDP-dissociation inhibitor activity"/>
    <property type="evidence" value="ECO:0007669"/>
    <property type="project" value="TreeGrafter"/>
</dbReference>
<keyword evidence="6" id="KW-0597">Phosphoprotein</keyword>
<dbReference type="GO" id="GO:0001965">
    <property type="term" value="F:G-protein alpha-subunit binding"/>
    <property type="evidence" value="ECO:0007669"/>
    <property type="project" value="TreeGrafter"/>
</dbReference>
<comment type="subcellular location">
    <subcellularLocation>
        <location evidence="1">Cell membrane</location>
    </subcellularLocation>
    <subcellularLocation>
        <location evidence="2">Cytoplasm</location>
    </subcellularLocation>
</comment>
<evidence type="ECO:0000256" key="8">
    <source>
        <dbReference type="ARBA" id="ARBA00022803"/>
    </source>
</evidence>
<dbReference type="Pfam" id="PF13176">
    <property type="entry name" value="TPR_7"/>
    <property type="match status" value="1"/>
</dbReference>
<dbReference type="PROSITE" id="PS50877">
    <property type="entry name" value="GOLOCO"/>
    <property type="match status" value="3"/>
</dbReference>
<feature type="region of interest" description="Disordered" evidence="11">
    <location>
        <begin position="568"/>
        <end position="587"/>
    </location>
</feature>
<feature type="region of interest" description="Disordered" evidence="11">
    <location>
        <begin position="601"/>
        <end position="622"/>
    </location>
</feature>
<dbReference type="Pfam" id="PF02188">
    <property type="entry name" value="GoLoco"/>
    <property type="match status" value="3"/>
</dbReference>
<evidence type="ECO:0000313" key="13">
    <source>
        <dbReference type="Proteomes" id="UP000694546"/>
    </source>
</evidence>
<dbReference type="GO" id="GO:0000132">
    <property type="term" value="P:establishment of mitotic spindle orientation"/>
    <property type="evidence" value="ECO:0007669"/>
    <property type="project" value="TreeGrafter"/>
</dbReference>
<feature type="region of interest" description="Disordered" evidence="11">
    <location>
        <begin position="465"/>
        <end position="510"/>
    </location>
</feature>
<evidence type="ECO:0008006" key="14">
    <source>
        <dbReference type="Google" id="ProtNLM"/>
    </source>
</evidence>
<evidence type="ECO:0000256" key="10">
    <source>
        <dbReference type="PROSITE-ProRule" id="PRU00339"/>
    </source>
</evidence>
<reference evidence="12" key="1">
    <citation type="submission" date="2025-08" db="UniProtKB">
        <authorList>
            <consortium name="Ensembl"/>
        </authorList>
    </citation>
    <scope>IDENTIFICATION</scope>
</reference>
<keyword evidence="5" id="KW-0963">Cytoplasm</keyword>
<dbReference type="PANTHER" id="PTHR45954">
    <property type="entry name" value="LD33695P"/>
    <property type="match status" value="1"/>
</dbReference>
<evidence type="ECO:0000256" key="4">
    <source>
        <dbReference type="ARBA" id="ARBA00022475"/>
    </source>
</evidence>
<evidence type="ECO:0000256" key="6">
    <source>
        <dbReference type="ARBA" id="ARBA00022553"/>
    </source>
</evidence>
<evidence type="ECO:0000256" key="3">
    <source>
        <dbReference type="ARBA" id="ARBA00006600"/>
    </source>
</evidence>
<dbReference type="InterPro" id="IPR019734">
    <property type="entry name" value="TPR_rpt"/>
</dbReference>
<gene>
    <name evidence="12" type="primary">gpsm2</name>
</gene>
<feature type="compositionally biased region" description="Low complexity" evidence="11">
    <location>
        <begin position="610"/>
        <end position="622"/>
    </location>
</feature>
<dbReference type="Ensembl" id="ENSGMOT00000016797.2">
    <property type="protein sequence ID" value="ENSGMOP00000016381.2"/>
    <property type="gene ID" value="ENSGMOG00000012066.2"/>
</dbReference>
<evidence type="ECO:0000256" key="9">
    <source>
        <dbReference type="ARBA" id="ARBA00023136"/>
    </source>
</evidence>
<evidence type="ECO:0000256" key="11">
    <source>
        <dbReference type="SAM" id="MobiDB-lite"/>
    </source>
</evidence>
<dbReference type="PROSITE" id="PS50005">
    <property type="entry name" value="TPR"/>
    <property type="match status" value="1"/>
</dbReference>
<evidence type="ECO:0000313" key="12">
    <source>
        <dbReference type="Ensembl" id="ENSGMOP00000016381.2"/>
    </source>
</evidence>
<dbReference type="Proteomes" id="UP000694546">
    <property type="component" value="Chromosome 8"/>
</dbReference>
<keyword evidence="7" id="KW-0677">Repeat</keyword>
<dbReference type="Pfam" id="PF13424">
    <property type="entry name" value="TPR_12"/>
    <property type="match status" value="2"/>
</dbReference>
<dbReference type="GeneTree" id="ENSGT00940000154667"/>
<dbReference type="GO" id="GO:0005938">
    <property type="term" value="C:cell cortex"/>
    <property type="evidence" value="ECO:0007669"/>
    <property type="project" value="TreeGrafter"/>
</dbReference>
<dbReference type="AlphaFoldDB" id="A0A8C4ZJV5"/>
<dbReference type="OMA" id="NQSVLGH"/>
<keyword evidence="8 10" id="KW-0802">TPR repeat</keyword>
<keyword evidence="13" id="KW-1185">Reference proteome</keyword>
<evidence type="ECO:0000256" key="5">
    <source>
        <dbReference type="ARBA" id="ARBA00022490"/>
    </source>
</evidence>
<evidence type="ECO:0000256" key="7">
    <source>
        <dbReference type="ARBA" id="ARBA00022737"/>
    </source>
</evidence>
<evidence type="ECO:0000256" key="1">
    <source>
        <dbReference type="ARBA" id="ARBA00004236"/>
    </source>
</evidence>
<keyword evidence="9" id="KW-0472">Membrane</keyword>
<dbReference type="PANTHER" id="PTHR45954:SF3">
    <property type="entry name" value="G-PROTEIN-SIGNALING MODULATOR 2"/>
    <property type="match status" value="1"/>
</dbReference>
<comment type="similarity">
    <text evidence="3">Belongs to the GPSM family.</text>
</comment>
<proteinExistence type="inferred from homology"/>
<dbReference type="Gene3D" id="1.25.40.10">
    <property type="entry name" value="Tetratricopeptide repeat domain"/>
    <property type="match status" value="2"/>
</dbReference>
<feature type="repeat" description="TPR" evidence="10">
    <location>
        <begin position="248"/>
        <end position="281"/>
    </location>
</feature>
<dbReference type="InterPro" id="IPR052386">
    <property type="entry name" value="GPSM"/>
</dbReference>
<dbReference type="InterPro" id="IPR011990">
    <property type="entry name" value="TPR-like_helical_dom_sf"/>
</dbReference>
<dbReference type="Pfam" id="PF13181">
    <property type="entry name" value="TPR_8"/>
    <property type="match status" value="1"/>
</dbReference>
<dbReference type="InterPro" id="IPR003109">
    <property type="entry name" value="GoLoco_motif"/>
</dbReference>